<protein>
    <submittedName>
        <fullName evidence="2">Uncharacterized protein</fullName>
    </submittedName>
</protein>
<sequence>MRTPTGCVRGWTNWHASATACRTRCGRLVGPAAQLEAQLRQCSVDRERLSDELHADADGLRARLDELARERNGLQDEVREARGAQYGLKPNALGASVECLERSPLEVLAARSSSADCSGLLEDHLGRWCFYDAREKKLAERMAFVRLKEKKLLAVAYKLRARHEELSELERRLRPAGGLCEVKSEVSPSPDVVAPEHCVSSSRVREVERNEPLLSMFDATQLELLRATEAYRDFFYQHVLEEVGAAEFVDIQGRECPSRETPLEKTLHMSRVLERVFSDKQRHSCTGSSEAEQSEVTLAGKDLCQRSLEAFRRIEKAMGALS</sequence>
<gene>
    <name evidence="2" type="ORF">Tco025E_05083</name>
</gene>
<accession>A0A3R7N6E1</accession>
<organism evidence="2 3">
    <name type="scientific">Trypanosoma conorhini</name>
    <dbReference type="NCBI Taxonomy" id="83891"/>
    <lineage>
        <taxon>Eukaryota</taxon>
        <taxon>Discoba</taxon>
        <taxon>Euglenozoa</taxon>
        <taxon>Kinetoplastea</taxon>
        <taxon>Metakinetoplastina</taxon>
        <taxon>Trypanosomatida</taxon>
        <taxon>Trypanosomatidae</taxon>
        <taxon>Trypanosoma</taxon>
    </lineage>
</organism>
<dbReference type="RefSeq" id="XP_029227977.1">
    <property type="nucleotide sequence ID" value="XM_029371986.1"/>
</dbReference>
<comment type="caution">
    <text evidence="2">The sequence shown here is derived from an EMBL/GenBank/DDBJ whole genome shotgun (WGS) entry which is preliminary data.</text>
</comment>
<name>A0A3R7N6E1_9TRYP</name>
<keyword evidence="1" id="KW-0175">Coiled coil</keyword>
<keyword evidence="3" id="KW-1185">Reference proteome</keyword>
<dbReference type="Proteomes" id="UP000284403">
    <property type="component" value="Unassembled WGS sequence"/>
</dbReference>
<dbReference type="EMBL" id="MKKU01000278">
    <property type="protein sequence ID" value="RNF16928.1"/>
    <property type="molecule type" value="Genomic_DNA"/>
</dbReference>
<feature type="coiled-coil region" evidence="1">
    <location>
        <begin position="32"/>
        <end position="84"/>
    </location>
</feature>
<dbReference type="GeneID" id="40318694"/>
<evidence type="ECO:0000313" key="3">
    <source>
        <dbReference type="Proteomes" id="UP000284403"/>
    </source>
</evidence>
<dbReference type="OrthoDB" id="251551at2759"/>
<evidence type="ECO:0000256" key="1">
    <source>
        <dbReference type="SAM" id="Coils"/>
    </source>
</evidence>
<evidence type="ECO:0000313" key="2">
    <source>
        <dbReference type="EMBL" id="RNF16928.1"/>
    </source>
</evidence>
<dbReference type="AlphaFoldDB" id="A0A3R7N6E1"/>
<proteinExistence type="predicted"/>
<dbReference type="PROSITE" id="PS51257">
    <property type="entry name" value="PROKAR_LIPOPROTEIN"/>
    <property type="match status" value="1"/>
</dbReference>
<reference evidence="2 3" key="1">
    <citation type="journal article" date="2018" name="BMC Genomics">
        <title>Genomic comparison of Trypanosoma conorhini and Trypanosoma rangeli to Trypanosoma cruzi strains of high and low virulence.</title>
        <authorList>
            <person name="Bradwell K.R."/>
            <person name="Koparde V.N."/>
            <person name="Matveyev A.V."/>
            <person name="Serrano M.G."/>
            <person name="Alves J.M."/>
            <person name="Parikh H."/>
            <person name="Huang B."/>
            <person name="Lee V."/>
            <person name="Espinosa-Alvarez O."/>
            <person name="Ortiz P.A."/>
            <person name="Costa-Martins A.G."/>
            <person name="Teixeira M.M."/>
            <person name="Buck G.A."/>
        </authorList>
    </citation>
    <scope>NUCLEOTIDE SEQUENCE [LARGE SCALE GENOMIC DNA]</scope>
    <source>
        <strain evidence="2 3">025E</strain>
    </source>
</reference>